<dbReference type="Pfam" id="PF16884">
    <property type="entry name" value="ADH_N_2"/>
    <property type="match status" value="1"/>
</dbReference>
<protein>
    <submittedName>
        <fullName evidence="3">2-alkenal reductase (NADP(+)-dependent)</fullName>
    </submittedName>
</protein>
<dbReference type="PANTHER" id="PTHR43205:SF7">
    <property type="entry name" value="PROSTAGLANDIN REDUCTASE 1"/>
    <property type="match status" value="1"/>
</dbReference>
<evidence type="ECO:0000313" key="4">
    <source>
        <dbReference type="Proteomes" id="UP000288805"/>
    </source>
</evidence>
<name>A0A438GR86_VITVI</name>
<evidence type="ECO:0000256" key="1">
    <source>
        <dbReference type="ARBA" id="ARBA00023002"/>
    </source>
</evidence>
<dbReference type="GO" id="GO:0016628">
    <property type="term" value="F:oxidoreductase activity, acting on the CH-CH group of donors, NAD or NADP as acceptor"/>
    <property type="evidence" value="ECO:0007669"/>
    <property type="project" value="InterPro"/>
</dbReference>
<dbReference type="KEGG" id="vvi:100245795"/>
<dbReference type="SMART" id="SM00829">
    <property type="entry name" value="PKS_ER"/>
    <property type="match status" value="1"/>
</dbReference>
<dbReference type="OrthoDB" id="809632at2759"/>
<dbReference type="InterPro" id="IPR020843">
    <property type="entry name" value="ER"/>
</dbReference>
<dbReference type="CDD" id="cd08295">
    <property type="entry name" value="double_bond_reductase_like"/>
    <property type="match status" value="1"/>
</dbReference>
<dbReference type="InterPro" id="IPR045010">
    <property type="entry name" value="MDR_fam"/>
</dbReference>
<dbReference type="Gene3D" id="3.40.50.720">
    <property type="entry name" value="NAD(P)-binding Rossmann-like Domain"/>
    <property type="match status" value="1"/>
</dbReference>
<keyword evidence="1" id="KW-0560">Oxidoreductase</keyword>
<dbReference type="InterPro" id="IPR036291">
    <property type="entry name" value="NAD(P)-bd_dom_sf"/>
</dbReference>
<dbReference type="Pfam" id="PF00107">
    <property type="entry name" value="ADH_zinc_N"/>
    <property type="match status" value="1"/>
</dbReference>
<accession>A0A438GR86</accession>
<reference evidence="3 4" key="1">
    <citation type="journal article" date="2018" name="PLoS Genet.">
        <title>Population sequencing reveals clonal diversity and ancestral inbreeding in the grapevine cultivar Chardonnay.</title>
        <authorList>
            <person name="Roach M.J."/>
            <person name="Johnson D.L."/>
            <person name="Bohlmann J."/>
            <person name="van Vuuren H.J."/>
            <person name="Jones S.J."/>
            <person name="Pretorius I.S."/>
            <person name="Schmidt S.A."/>
            <person name="Borneman A.R."/>
        </authorList>
    </citation>
    <scope>NUCLEOTIDE SEQUENCE [LARGE SCALE GENOMIC DNA]</scope>
    <source>
        <strain evidence="4">cv. Chardonnay</strain>
        <tissue evidence="3">Leaf</tissue>
    </source>
</reference>
<evidence type="ECO:0000313" key="3">
    <source>
        <dbReference type="EMBL" id="RVW74707.1"/>
    </source>
</evidence>
<dbReference type="Proteomes" id="UP000288805">
    <property type="component" value="Unassembled WGS sequence"/>
</dbReference>
<dbReference type="SUPFAM" id="SSF51735">
    <property type="entry name" value="NAD(P)-binding Rossmann-fold domains"/>
    <property type="match status" value="1"/>
</dbReference>
<dbReference type="InterPro" id="IPR041694">
    <property type="entry name" value="ADH_N_2"/>
</dbReference>
<dbReference type="EMBL" id="QGNW01000365">
    <property type="protein sequence ID" value="RVW74707.1"/>
    <property type="molecule type" value="Genomic_DNA"/>
</dbReference>
<dbReference type="InterPro" id="IPR011032">
    <property type="entry name" value="GroES-like_sf"/>
</dbReference>
<dbReference type="OMA" id="GKLHMER"/>
<comment type="caution">
    <text evidence="3">The sequence shown here is derived from an EMBL/GenBank/DDBJ whole genome shotgun (WGS) entry which is preliminary data.</text>
</comment>
<dbReference type="Gene3D" id="3.90.180.10">
    <property type="entry name" value="Medium-chain alcohol dehydrogenases, catalytic domain"/>
    <property type="match status" value="1"/>
</dbReference>
<dbReference type="AlphaFoldDB" id="A0A438GR86"/>
<dbReference type="InterPro" id="IPR013149">
    <property type="entry name" value="ADH-like_C"/>
</dbReference>
<feature type="domain" description="Enoyl reductase (ER)" evidence="2">
    <location>
        <begin position="20"/>
        <end position="337"/>
    </location>
</feature>
<dbReference type="SUPFAM" id="SSF50129">
    <property type="entry name" value="GroES-like"/>
    <property type="match status" value="1"/>
</dbReference>
<organism evidence="3 4">
    <name type="scientific">Vitis vinifera</name>
    <name type="common">Grape</name>
    <dbReference type="NCBI Taxonomy" id="29760"/>
    <lineage>
        <taxon>Eukaryota</taxon>
        <taxon>Viridiplantae</taxon>
        <taxon>Streptophyta</taxon>
        <taxon>Embryophyta</taxon>
        <taxon>Tracheophyta</taxon>
        <taxon>Spermatophyta</taxon>
        <taxon>Magnoliopsida</taxon>
        <taxon>eudicotyledons</taxon>
        <taxon>Gunneridae</taxon>
        <taxon>Pentapetalae</taxon>
        <taxon>rosids</taxon>
        <taxon>Vitales</taxon>
        <taxon>Vitaceae</taxon>
        <taxon>Viteae</taxon>
        <taxon>Vitis</taxon>
    </lineage>
</organism>
<sequence length="342" mass="37889">MAEVSNKQVIFKDYVSGFPTDADMYMTTSTMSLKVPEGSQAVLVKNLYLSCDPYMRARMTYTHTSYIGSFKPGSVLNGFGVAKVLDSGHPNFSKGDLIWGFTGWEEYTLMTSTETLFKIPTTDVPLSYYIGILGMPGMTAYAGFYEICTPKKGEYVYVSSASGAVGQLVGQFAKLLGCYVVGSAGTKEKVDLLKDKFGFDDAFNYKEEPDLASCLKRYFPEGIDIYFDNVGGEMLDAVLPRMRSHGRIAVCGMISQYNMEKPEGLCNLISIIIKQVKIQGFLVRSYYHLYPKYMEMVLPHIKEGKIVYVEDTVEGLENAPQALIGLFSGANVGKQVVVVSRE</sequence>
<evidence type="ECO:0000259" key="2">
    <source>
        <dbReference type="SMART" id="SM00829"/>
    </source>
</evidence>
<gene>
    <name evidence="3" type="primary">DBR_19</name>
    <name evidence="3" type="ORF">CK203_047934</name>
</gene>
<dbReference type="PANTHER" id="PTHR43205">
    <property type="entry name" value="PROSTAGLANDIN REDUCTASE"/>
    <property type="match status" value="1"/>
</dbReference>
<dbReference type="Gramene" id="Vitis05g02083.t01">
    <property type="protein sequence ID" value="Vitis05g02083.t01.CDS"/>
    <property type="gene ID" value="Vitis05g02083"/>
</dbReference>
<proteinExistence type="predicted"/>
<dbReference type="FunFam" id="3.40.50.720:FF:000121">
    <property type="entry name" value="Prostaglandin reductase 2"/>
    <property type="match status" value="1"/>
</dbReference>